<proteinExistence type="predicted"/>
<evidence type="ECO:0000313" key="2">
    <source>
        <dbReference type="EMBL" id="MBB6252347.1"/>
    </source>
</evidence>
<evidence type="ECO:0000313" key="3">
    <source>
        <dbReference type="Proteomes" id="UP000539175"/>
    </source>
</evidence>
<accession>A0A7X0AZ00</accession>
<protein>
    <submittedName>
        <fullName evidence="2">Uncharacterized protein</fullName>
    </submittedName>
</protein>
<dbReference type="EMBL" id="JACIIZ010000007">
    <property type="protein sequence ID" value="MBB6252347.1"/>
    <property type="molecule type" value="Genomic_DNA"/>
</dbReference>
<sequence>MTSPDTPPPPSDASANGVPADGQLPMAASPTPLFGQDPDGAAARMRHLFHMATAHQDSDCRALAGLLLKAATDLSAGDALAVETILARHPPDMRGWLLQRAAALATACGVVRHKIATPANLH</sequence>
<feature type="compositionally biased region" description="Pro residues" evidence="1">
    <location>
        <begin position="1"/>
        <end position="11"/>
    </location>
</feature>
<evidence type="ECO:0000256" key="1">
    <source>
        <dbReference type="SAM" id="MobiDB-lite"/>
    </source>
</evidence>
<name>A0A7X0AZ00_9PROT</name>
<organism evidence="2 3">
    <name type="scientific">Nitrospirillum iridis</name>
    <dbReference type="NCBI Taxonomy" id="765888"/>
    <lineage>
        <taxon>Bacteria</taxon>
        <taxon>Pseudomonadati</taxon>
        <taxon>Pseudomonadota</taxon>
        <taxon>Alphaproteobacteria</taxon>
        <taxon>Rhodospirillales</taxon>
        <taxon>Azospirillaceae</taxon>
        <taxon>Nitrospirillum</taxon>
    </lineage>
</organism>
<reference evidence="2 3" key="1">
    <citation type="submission" date="2020-08" db="EMBL/GenBank/DDBJ databases">
        <title>Genomic Encyclopedia of Type Strains, Phase IV (KMG-IV): sequencing the most valuable type-strain genomes for metagenomic binning, comparative biology and taxonomic classification.</title>
        <authorList>
            <person name="Goeker M."/>
        </authorList>
    </citation>
    <scope>NUCLEOTIDE SEQUENCE [LARGE SCALE GENOMIC DNA]</scope>
    <source>
        <strain evidence="2 3">DSM 22198</strain>
    </source>
</reference>
<keyword evidence="3" id="KW-1185">Reference proteome</keyword>
<feature type="region of interest" description="Disordered" evidence="1">
    <location>
        <begin position="1"/>
        <end position="39"/>
    </location>
</feature>
<comment type="caution">
    <text evidence="2">The sequence shown here is derived from an EMBL/GenBank/DDBJ whole genome shotgun (WGS) entry which is preliminary data.</text>
</comment>
<gene>
    <name evidence="2" type="ORF">FHS74_002907</name>
</gene>
<dbReference type="RefSeq" id="WP_184801637.1">
    <property type="nucleotide sequence ID" value="NZ_JACIIZ010000007.1"/>
</dbReference>
<dbReference type="Proteomes" id="UP000539175">
    <property type="component" value="Unassembled WGS sequence"/>
</dbReference>
<dbReference type="AlphaFoldDB" id="A0A7X0AZ00"/>